<dbReference type="PANTHER" id="PTHR42748:SF7">
    <property type="entry name" value="NMRA LIKE REDOX SENSOR 1-RELATED"/>
    <property type="match status" value="1"/>
</dbReference>
<proteinExistence type="predicted"/>
<evidence type="ECO:0000313" key="4">
    <source>
        <dbReference type="Proteomes" id="UP000649955"/>
    </source>
</evidence>
<dbReference type="InterPro" id="IPR051164">
    <property type="entry name" value="NmrA-like_oxidored"/>
</dbReference>
<dbReference type="InterPro" id="IPR036291">
    <property type="entry name" value="NAD(P)-bd_dom_sf"/>
</dbReference>
<dbReference type="SUPFAM" id="SSF51735">
    <property type="entry name" value="NAD(P)-binding Rossmann-fold domains"/>
    <property type="match status" value="1"/>
</dbReference>
<evidence type="ECO:0000313" key="3">
    <source>
        <dbReference type="EMBL" id="GHG03196.1"/>
    </source>
</evidence>
<sequence length="182" mass="19772">MSGLRKYPEPGASNQGAPFSGGTQRVVEGYEPDPAGHQGHLDTVADVQFGQDAGHARLDRGLGDHQPTRDLAISAYGVFAAGEEYVGETVSIAGEHLTGAQYAAAFAEALGEPVEYRPLTHDRFRSLGLPAGEEFGNMFQFYVEGERDFVAARDLDVVRSLNPRLQTFRAWLAEHVEDVRPA</sequence>
<evidence type="ECO:0000256" key="2">
    <source>
        <dbReference type="SAM" id="MobiDB-lite"/>
    </source>
</evidence>
<dbReference type="PANTHER" id="PTHR42748">
    <property type="entry name" value="NITROGEN METABOLITE REPRESSION PROTEIN NMRA FAMILY MEMBER"/>
    <property type="match status" value="1"/>
</dbReference>
<feature type="region of interest" description="Disordered" evidence="2">
    <location>
        <begin position="1"/>
        <end position="40"/>
    </location>
</feature>
<evidence type="ECO:0000256" key="1">
    <source>
        <dbReference type="ARBA" id="ARBA00022857"/>
    </source>
</evidence>
<comment type="caution">
    <text evidence="3">The sequence shown here is derived from an EMBL/GenBank/DDBJ whole genome shotgun (WGS) entry which is preliminary data.</text>
</comment>
<gene>
    <name evidence="3" type="ORF">GCM10017567_18390</name>
</gene>
<reference evidence="4" key="1">
    <citation type="journal article" date="2019" name="Int. J. Syst. Evol. Microbiol.">
        <title>The Global Catalogue of Microorganisms (GCM) 10K type strain sequencing project: providing services to taxonomists for standard genome sequencing and annotation.</title>
        <authorList>
            <consortium name="The Broad Institute Genomics Platform"/>
            <consortium name="The Broad Institute Genome Sequencing Center for Infectious Disease"/>
            <person name="Wu L."/>
            <person name="Ma J."/>
        </authorList>
    </citation>
    <scope>NUCLEOTIDE SEQUENCE [LARGE SCALE GENOMIC DNA]</scope>
    <source>
        <strain evidence="4">CGMCC 4.7680</strain>
    </source>
</reference>
<organism evidence="3 4">
    <name type="scientific">Amycolatopsis bullii</name>
    <dbReference type="NCBI Taxonomy" id="941987"/>
    <lineage>
        <taxon>Bacteria</taxon>
        <taxon>Bacillati</taxon>
        <taxon>Actinomycetota</taxon>
        <taxon>Actinomycetes</taxon>
        <taxon>Pseudonocardiales</taxon>
        <taxon>Pseudonocardiaceae</taxon>
        <taxon>Amycolatopsis</taxon>
    </lineage>
</organism>
<dbReference type="Proteomes" id="UP000649955">
    <property type="component" value="Unassembled WGS sequence"/>
</dbReference>
<protein>
    <recommendedName>
        <fullName evidence="5">NmrA-like domain-containing protein</fullName>
    </recommendedName>
</protein>
<dbReference type="EMBL" id="BNAW01000005">
    <property type="protein sequence ID" value="GHG03196.1"/>
    <property type="molecule type" value="Genomic_DNA"/>
</dbReference>
<name>A0ABQ3K7F5_9PSEU</name>
<keyword evidence="1" id="KW-0521">NADP</keyword>
<dbReference type="Gene3D" id="3.40.50.720">
    <property type="entry name" value="NAD(P)-binding Rossmann-like Domain"/>
    <property type="match status" value="1"/>
</dbReference>
<keyword evidence="4" id="KW-1185">Reference proteome</keyword>
<accession>A0ABQ3K7F5</accession>
<feature type="compositionally biased region" description="Polar residues" evidence="2">
    <location>
        <begin position="12"/>
        <end position="23"/>
    </location>
</feature>
<evidence type="ECO:0008006" key="5">
    <source>
        <dbReference type="Google" id="ProtNLM"/>
    </source>
</evidence>